<feature type="domain" description="SGNH hydrolase-type esterase" evidence="1">
    <location>
        <begin position="75"/>
        <end position="226"/>
    </location>
</feature>
<dbReference type="EMBL" id="JBGUBD010000002">
    <property type="protein sequence ID" value="MFA9477255.1"/>
    <property type="molecule type" value="Genomic_DNA"/>
</dbReference>
<proteinExistence type="predicted"/>
<evidence type="ECO:0000313" key="2">
    <source>
        <dbReference type="EMBL" id="MFA9477255.1"/>
    </source>
</evidence>
<dbReference type="InterPro" id="IPR051532">
    <property type="entry name" value="Ester_Hydrolysis_Enzymes"/>
</dbReference>
<reference evidence="2 3" key="1">
    <citation type="submission" date="2024-08" db="EMBL/GenBank/DDBJ databases">
        <title>Whole-genome sequencing of halo(alkali)philic microorganisms from hypersaline lakes.</title>
        <authorList>
            <person name="Sorokin D.Y."/>
            <person name="Merkel A.Y."/>
            <person name="Messina E."/>
            <person name="Yakimov M."/>
        </authorList>
    </citation>
    <scope>NUCLEOTIDE SEQUENCE [LARGE SCALE GENOMIC DNA]</scope>
    <source>
        <strain evidence="2 3">AB-hyl4</strain>
    </source>
</reference>
<dbReference type="InterPro" id="IPR036514">
    <property type="entry name" value="SGNH_hydro_sf"/>
</dbReference>
<dbReference type="PANTHER" id="PTHR30383">
    <property type="entry name" value="THIOESTERASE 1/PROTEASE 1/LYSOPHOSPHOLIPASE L1"/>
    <property type="match status" value="1"/>
</dbReference>
<evidence type="ECO:0000259" key="1">
    <source>
        <dbReference type="Pfam" id="PF13472"/>
    </source>
</evidence>
<dbReference type="RefSeq" id="WP_425344180.1">
    <property type="nucleotide sequence ID" value="NZ_JBGUBD010000002.1"/>
</dbReference>
<gene>
    <name evidence="2" type="ORF">ACERK3_02990</name>
</gene>
<evidence type="ECO:0000313" key="3">
    <source>
        <dbReference type="Proteomes" id="UP001575105"/>
    </source>
</evidence>
<comment type="caution">
    <text evidence="2">The sequence shown here is derived from an EMBL/GenBank/DDBJ whole genome shotgun (WGS) entry which is preliminary data.</text>
</comment>
<keyword evidence="3" id="KW-1185">Reference proteome</keyword>
<organism evidence="2 3">
    <name type="scientific">Natronomicrosphaera hydrolytica</name>
    <dbReference type="NCBI Taxonomy" id="3242702"/>
    <lineage>
        <taxon>Bacteria</taxon>
        <taxon>Pseudomonadati</taxon>
        <taxon>Planctomycetota</taxon>
        <taxon>Phycisphaerae</taxon>
        <taxon>Phycisphaerales</taxon>
        <taxon>Phycisphaeraceae</taxon>
        <taxon>Natronomicrosphaera</taxon>
    </lineage>
</organism>
<dbReference type="Gene3D" id="3.40.50.1110">
    <property type="entry name" value="SGNH hydrolase"/>
    <property type="match status" value="1"/>
</dbReference>
<dbReference type="SUPFAM" id="SSF52266">
    <property type="entry name" value="SGNH hydrolase"/>
    <property type="match status" value="1"/>
</dbReference>
<dbReference type="InterPro" id="IPR013830">
    <property type="entry name" value="SGNH_hydro"/>
</dbReference>
<sequence>MKKLLVATVIACAMLAAFGYGVSVGRHEAFPFQLLRDIKQMAFPPPLPHENWGPSYKRRLSHLRSLPESPVVVMIGDSITREGEWREMLPEIPVANRGIGGDTTQGVLDRLNDSLDTSPEWVFVMIGINDLDHGIPVSTVVANIQTILSTIQASGAAPVFQSTLHVGPVRPPSTNEKIAQINDAVRQFCQQSGIAFIDLNASLAPNGSLELPYTIDGVHLTGEGYTIWAEEVRRHIGPMPPEARTGVCHDGSITR</sequence>
<name>A0ABV4U0Y3_9BACT</name>
<dbReference type="Pfam" id="PF13472">
    <property type="entry name" value="Lipase_GDSL_2"/>
    <property type="match status" value="1"/>
</dbReference>
<dbReference type="Proteomes" id="UP001575105">
    <property type="component" value="Unassembled WGS sequence"/>
</dbReference>
<protein>
    <submittedName>
        <fullName evidence="2">GDSL-type esterase/lipase family protein</fullName>
    </submittedName>
</protein>
<dbReference type="PANTHER" id="PTHR30383:SF5">
    <property type="entry name" value="SGNH HYDROLASE-TYPE ESTERASE DOMAIN-CONTAINING PROTEIN"/>
    <property type="match status" value="1"/>
</dbReference>
<accession>A0ABV4U0Y3</accession>